<feature type="region of interest" description="Disordered" evidence="5">
    <location>
        <begin position="892"/>
        <end position="952"/>
    </location>
</feature>
<dbReference type="EMBL" id="MBFS01002219">
    <property type="protein sequence ID" value="PVU99793.1"/>
    <property type="molecule type" value="Genomic_DNA"/>
</dbReference>
<keyword evidence="1" id="KW-0808">Transferase</keyword>
<feature type="region of interest" description="Disordered" evidence="5">
    <location>
        <begin position="275"/>
        <end position="315"/>
    </location>
</feature>
<dbReference type="PROSITE" id="PS00107">
    <property type="entry name" value="PROTEIN_KINASE_ATP"/>
    <property type="match status" value="1"/>
</dbReference>
<feature type="region of interest" description="Disordered" evidence="5">
    <location>
        <begin position="580"/>
        <end position="614"/>
    </location>
</feature>
<feature type="compositionally biased region" description="Pro residues" evidence="5">
    <location>
        <begin position="597"/>
        <end position="606"/>
    </location>
</feature>
<feature type="compositionally biased region" description="Low complexity" evidence="5">
    <location>
        <begin position="771"/>
        <end position="791"/>
    </location>
</feature>
<feature type="region of interest" description="Disordered" evidence="5">
    <location>
        <begin position="444"/>
        <end position="486"/>
    </location>
</feature>
<keyword evidence="3 4" id="KW-0067">ATP-binding</keyword>
<dbReference type="SMART" id="SM00220">
    <property type="entry name" value="S_TKc"/>
    <property type="match status" value="1"/>
</dbReference>
<feature type="compositionally biased region" description="Basic and acidic residues" evidence="5">
    <location>
        <begin position="279"/>
        <end position="302"/>
    </location>
</feature>
<protein>
    <recommendedName>
        <fullName evidence="6">Protein kinase domain-containing protein</fullName>
    </recommendedName>
</protein>
<dbReference type="InterPro" id="IPR008271">
    <property type="entry name" value="Ser/Thr_kinase_AS"/>
</dbReference>
<evidence type="ECO:0000256" key="1">
    <source>
        <dbReference type="ARBA" id="ARBA00022527"/>
    </source>
</evidence>
<dbReference type="InterPro" id="IPR011009">
    <property type="entry name" value="Kinase-like_dom_sf"/>
</dbReference>
<dbReference type="InterPro" id="IPR000719">
    <property type="entry name" value="Prot_kinase_dom"/>
</dbReference>
<feature type="binding site" evidence="4">
    <location>
        <position position="34"/>
    </location>
    <ligand>
        <name>ATP</name>
        <dbReference type="ChEBI" id="CHEBI:30616"/>
    </ligand>
</feature>
<evidence type="ECO:0000313" key="7">
    <source>
        <dbReference type="EMBL" id="PVU99793.1"/>
    </source>
</evidence>
<evidence type="ECO:0000259" key="6">
    <source>
        <dbReference type="PROSITE" id="PS50011"/>
    </source>
</evidence>
<dbReference type="GO" id="GO:0004674">
    <property type="term" value="F:protein serine/threonine kinase activity"/>
    <property type="evidence" value="ECO:0007669"/>
    <property type="project" value="UniProtKB-KW"/>
</dbReference>
<dbReference type="Proteomes" id="UP000245609">
    <property type="component" value="Unassembled WGS sequence"/>
</dbReference>
<dbReference type="PROSITE" id="PS00108">
    <property type="entry name" value="PROTEIN_KINASE_ST"/>
    <property type="match status" value="1"/>
</dbReference>
<dbReference type="InterPro" id="IPR017441">
    <property type="entry name" value="Protein_kinase_ATP_BS"/>
</dbReference>
<gene>
    <name evidence="7" type="ORF">BB560_005440</name>
</gene>
<dbReference type="STRING" id="133381.A0A2T9Z5C2"/>
<evidence type="ECO:0000256" key="4">
    <source>
        <dbReference type="PROSITE-ProRule" id="PRU10141"/>
    </source>
</evidence>
<sequence>MNQYKIIKELGEGAFSSVLLATDTKSNSSVAIKKMKKKHWKDSAANAEIDILKKLNPHPNIVCLLDSFRHEYHSYLVFEFMSANLLDYMRDFITPRADLSSNSLRKDFDLFILHIGLQLFKAIQYIHTFGIFHRDIKPENILISPSPNNQIIAKLADFGQARYFLSAPPAPKNTHTHPQPPSLTDSKDQPNPLNPLNSLLIKKEKPLTEYISTRWYRAPEVLIGAKDYSLPIDVWAAGATLAEIALNRPLLPGINDHDQLRRIFSAILLNPYSKSHLSPPREKRYSTQTPEHHTTTEHHTHDPSNTSPTSSHFHDPISDWDEGFDSVYKLRIPLPFISEFKNTSPTSQSPCDISESKIRVKLLPTLMLGVSKEIVSLIQYILVLNPSIRPSASKVVSKFNDTISRIQNTNYDSNSSDSITLIDDIKSHQPVYLALFNKAQNIPQPSSQYQTPARYKKNSPATSISVSPSPLPLTPRAETTTTAADPNNDWSFTFFDSVVSVNSADPPPNRPTLPQTTTLPPSEQFVSENINRLSCGSFVSKDLAHSPNTVPNESSFESSRTFKSNSRDSSFHIVDPALQTPNAFSDNESHQNSCLQHPPPPPPPPSSISSSLSKNPFGFSKKLTASLSRAASLNTNSPESTNLINKLQKGIFAKKENTPDSTKEKSISPTRDIIKNLFSSLNTPSSFNNSLSTDNQDTPTSRIPRSKKLYLRKDRSYTDSTVKNIPDVDNALKSKNNQYNRVFYQCFYYPPLPRLSHSEKPKSRARYTMYSEGSSPSAIPSSLESSPTSISEFDRPKSGLADLADLTRFGYENFSRSRVFKHSPDFALEKKVLDSPTSKLEYEKLLATKISPSQSHSIVHAHHTPKSNTSTYTAVSSKFPLAIFPVRDQSLGKDVLPSNRTHSNQKQHEASRPRNMTMPHAPITANKSRFLPVSKPATPNTPNPKPLKNRPHRESVPVFDQERFRPHLEFLKNIQPIDDFDSRAQVSLHQKLVTSRSNDPRTNLQTRKYSAAKAPKPQVGSKFPLRLKSAKARTNNDLVYSKSPFPTYLHRSDHPHPHPHHQKPQTTHSTFAEDPPLLLQNEDDTKYFSSNTTTTTNPRTTSFKKKILNRSDKRNAAVQNSNNSNLVARNIITNTTTSNSHGNTNSQNTNNRRIYKIKPSQYSSDSSRTSKDTITANESELYLEPNDYIPYDTEYHLENTENKYHEATTHADKGIEKDAVPNNTERILEDYNDLYIYYDNGVSDKANKNSDLPKSSLHSVNKVLYNKVKENSSFSKSRKISENNQSNLVLVENPELEHKSEHKSSSSFTNLYSEFDDILSSHNEFDSTRKFSGLKGSKHPYNFKNVYPRTTNHSNPSRINFMQLE</sequence>
<evidence type="ECO:0000256" key="5">
    <source>
        <dbReference type="SAM" id="MobiDB-lite"/>
    </source>
</evidence>
<feature type="region of interest" description="Disordered" evidence="5">
    <location>
        <begin position="542"/>
        <end position="568"/>
    </location>
</feature>
<dbReference type="Gene3D" id="3.30.200.20">
    <property type="entry name" value="Phosphorylase Kinase, domain 1"/>
    <property type="match status" value="1"/>
</dbReference>
<dbReference type="GO" id="GO:0005524">
    <property type="term" value="F:ATP binding"/>
    <property type="evidence" value="ECO:0007669"/>
    <property type="project" value="UniProtKB-UniRule"/>
</dbReference>
<dbReference type="OrthoDB" id="2158884at2759"/>
<feature type="region of interest" description="Disordered" evidence="5">
    <location>
        <begin position="1133"/>
        <end position="1179"/>
    </location>
</feature>
<evidence type="ECO:0000313" key="8">
    <source>
        <dbReference type="Proteomes" id="UP000245609"/>
    </source>
</evidence>
<organism evidence="7 8">
    <name type="scientific">Smittium megazygosporum</name>
    <dbReference type="NCBI Taxonomy" id="133381"/>
    <lineage>
        <taxon>Eukaryota</taxon>
        <taxon>Fungi</taxon>
        <taxon>Fungi incertae sedis</taxon>
        <taxon>Zoopagomycota</taxon>
        <taxon>Kickxellomycotina</taxon>
        <taxon>Harpellomycetes</taxon>
        <taxon>Harpellales</taxon>
        <taxon>Legeriomycetaceae</taxon>
        <taxon>Smittium</taxon>
    </lineage>
</organism>
<feature type="region of interest" description="Disordered" evidence="5">
    <location>
        <begin position="1048"/>
        <end position="1071"/>
    </location>
</feature>
<feature type="compositionally biased region" description="Polar residues" evidence="5">
    <location>
        <begin position="459"/>
        <end position="468"/>
    </location>
</feature>
<feature type="compositionally biased region" description="Polar residues" evidence="5">
    <location>
        <begin position="580"/>
        <end position="595"/>
    </location>
</feature>
<keyword evidence="2 4" id="KW-0547">Nucleotide-binding</keyword>
<accession>A0A2T9Z5C2</accession>
<evidence type="ECO:0000256" key="2">
    <source>
        <dbReference type="ARBA" id="ARBA00022741"/>
    </source>
</evidence>
<keyword evidence="1" id="KW-0723">Serine/threonine-protein kinase</keyword>
<feature type="compositionally biased region" description="Polar residues" evidence="5">
    <location>
        <begin position="546"/>
        <end position="564"/>
    </location>
</feature>
<dbReference type="InterPro" id="IPR050117">
    <property type="entry name" value="MAPK"/>
</dbReference>
<feature type="region of interest" description="Disordered" evidence="5">
    <location>
        <begin position="771"/>
        <end position="794"/>
    </location>
</feature>
<feature type="compositionally biased region" description="Low complexity" evidence="5">
    <location>
        <begin position="1133"/>
        <end position="1152"/>
    </location>
</feature>
<dbReference type="PROSITE" id="PS50011">
    <property type="entry name" value="PROTEIN_KINASE_DOM"/>
    <property type="match status" value="1"/>
</dbReference>
<feature type="domain" description="Protein kinase" evidence="6">
    <location>
        <begin position="4"/>
        <end position="403"/>
    </location>
</feature>
<dbReference type="SUPFAM" id="SSF56112">
    <property type="entry name" value="Protein kinase-like (PK-like)"/>
    <property type="match status" value="1"/>
</dbReference>
<comment type="caution">
    <text evidence="7">The sequence shown here is derived from an EMBL/GenBank/DDBJ whole genome shotgun (WGS) entry which is preliminary data.</text>
</comment>
<feature type="region of interest" description="Disordered" evidence="5">
    <location>
        <begin position="169"/>
        <end position="197"/>
    </location>
</feature>
<feature type="compositionally biased region" description="Polar residues" evidence="5">
    <location>
        <begin position="477"/>
        <end position="486"/>
    </location>
</feature>
<proteinExistence type="predicted"/>
<feature type="compositionally biased region" description="Polar residues" evidence="5">
    <location>
        <begin position="1160"/>
        <end position="1178"/>
    </location>
</feature>
<evidence type="ECO:0000256" key="3">
    <source>
        <dbReference type="ARBA" id="ARBA00022840"/>
    </source>
</evidence>
<keyword evidence="8" id="KW-1185">Reference proteome</keyword>
<dbReference type="PANTHER" id="PTHR24055">
    <property type="entry name" value="MITOGEN-ACTIVATED PROTEIN KINASE"/>
    <property type="match status" value="1"/>
</dbReference>
<reference evidence="7 8" key="1">
    <citation type="journal article" date="2018" name="MBio">
        <title>Comparative Genomics Reveals the Core Gene Toolbox for the Fungus-Insect Symbiosis.</title>
        <authorList>
            <person name="Wang Y."/>
            <person name="Stata M."/>
            <person name="Wang W."/>
            <person name="Stajich J.E."/>
            <person name="White M.M."/>
            <person name="Moncalvo J.M."/>
        </authorList>
    </citation>
    <scope>NUCLEOTIDE SEQUENCE [LARGE SCALE GENOMIC DNA]</scope>
    <source>
        <strain evidence="7 8">SC-DP-2</strain>
    </source>
</reference>
<name>A0A2T9Z5C2_9FUNG</name>
<dbReference type="Gene3D" id="1.10.510.10">
    <property type="entry name" value="Transferase(Phosphotransferase) domain 1"/>
    <property type="match status" value="1"/>
</dbReference>
<dbReference type="Pfam" id="PF00069">
    <property type="entry name" value="Pkinase"/>
    <property type="match status" value="2"/>
</dbReference>
<keyword evidence="1" id="KW-0418">Kinase</keyword>